<dbReference type="Pfam" id="PF07729">
    <property type="entry name" value="FCD"/>
    <property type="match status" value="1"/>
</dbReference>
<feature type="domain" description="HTH gntR-type" evidence="4">
    <location>
        <begin position="17"/>
        <end position="84"/>
    </location>
</feature>
<reference evidence="5" key="1">
    <citation type="journal article" date="2014" name="Int. J. Syst. Evol. Microbiol.">
        <title>Complete genome sequence of Corynebacterium casei LMG S-19264T (=DSM 44701T), isolated from a smear-ripened cheese.</title>
        <authorList>
            <consortium name="US DOE Joint Genome Institute (JGI-PGF)"/>
            <person name="Walter F."/>
            <person name="Albersmeier A."/>
            <person name="Kalinowski J."/>
            <person name="Ruckert C."/>
        </authorList>
    </citation>
    <scope>NUCLEOTIDE SEQUENCE</scope>
    <source>
        <strain evidence="5">CGMCC 1.15085</strain>
    </source>
</reference>
<dbReference type="InterPro" id="IPR000524">
    <property type="entry name" value="Tscrpt_reg_HTH_GntR"/>
</dbReference>
<dbReference type="SMART" id="SM00345">
    <property type="entry name" value="HTH_GNTR"/>
    <property type="match status" value="1"/>
</dbReference>
<dbReference type="AlphaFoldDB" id="A0A916T034"/>
<sequence>MMRSVPHHEPQQARTNGSLTEVAYEALKERLVLLDIEPGAPLSEQSLSAELAVGRTPLREAFKRLESDHLVVTYSRRGTFATPVDITALSEISEIRRVLEPLAAGLGAVRADAEDRRHLEKLRDGLAALPADTSARDHMEWDLQVHRAIYRATHNAHLETALVRYGNLATRIWSVAAPRLADVGSHIVEHIELLEAVRGGGSERAERLMLEHMQAFEVRIRTVL</sequence>
<dbReference type="InterPro" id="IPR011711">
    <property type="entry name" value="GntR_C"/>
</dbReference>
<evidence type="ECO:0000256" key="2">
    <source>
        <dbReference type="ARBA" id="ARBA00023125"/>
    </source>
</evidence>
<dbReference type="RefSeq" id="WP_229749545.1">
    <property type="nucleotide sequence ID" value="NZ_BMHI01000002.1"/>
</dbReference>
<dbReference type="SUPFAM" id="SSF48008">
    <property type="entry name" value="GntR ligand-binding domain-like"/>
    <property type="match status" value="1"/>
</dbReference>
<dbReference type="InterPro" id="IPR036390">
    <property type="entry name" value="WH_DNA-bd_sf"/>
</dbReference>
<evidence type="ECO:0000256" key="1">
    <source>
        <dbReference type="ARBA" id="ARBA00023015"/>
    </source>
</evidence>
<reference evidence="5" key="2">
    <citation type="submission" date="2020-09" db="EMBL/GenBank/DDBJ databases">
        <authorList>
            <person name="Sun Q."/>
            <person name="Zhou Y."/>
        </authorList>
    </citation>
    <scope>NUCLEOTIDE SEQUENCE</scope>
    <source>
        <strain evidence="5">CGMCC 1.15085</strain>
    </source>
</reference>
<gene>
    <name evidence="5" type="ORF">GCM10011492_14610</name>
</gene>
<name>A0A916T034_9MICO</name>
<dbReference type="InterPro" id="IPR008920">
    <property type="entry name" value="TF_FadR/GntR_C"/>
</dbReference>
<dbReference type="PROSITE" id="PS50949">
    <property type="entry name" value="HTH_GNTR"/>
    <property type="match status" value="1"/>
</dbReference>
<keyword evidence="3" id="KW-0804">Transcription</keyword>
<dbReference type="Pfam" id="PF00392">
    <property type="entry name" value="GntR"/>
    <property type="match status" value="1"/>
</dbReference>
<dbReference type="PANTHER" id="PTHR43537">
    <property type="entry name" value="TRANSCRIPTIONAL REGULATOR, GNTR FAMILY"/>
    <property type="match status" value="1"/>
</dbReference>
<evidence type="ECO:0000259" key="4">
    <source>
        <dbReference type="PROSITE" id="PS50949"/>
    </source>
</evidence>
<protein>
    <submittedName>
        <fullName evidence="5">GntR family transcriptional regulator</fullName>
    </submittedName>
</protein>
<evidence type="ECO:0000313" key="6">
    <source>
        <dbReference type="Proteomes" id="UP000636793"/>
    </source>
</evidence>
<keyword evidence="2" id="KW-0238">DNA-binding</keyword>
<comment type="caution">
    <text evidence="5">The sequence shown here is derived from an EMBL/GenBank/DDBJ whole genome shotgun (WGS) entry which is preliminary data.</text>
</comment>
<keyword evidence="1" id="KW-0805">Transcription regulation</keyword>
<dbReference type="Gene3D" id="1.10.10.10">
    <property type="entry name" value="Winged helix-like DNA-binding domain superfamily/Winged helix DNA-binding domain"/>
    <property type="match status" value="1"/>
</dbReference>
<dbReference type="Gene3D" id="1.20.120.530">
    <property type="entry name" value="GntR ligand-binding domain-like"/>
    <property type="match status" value="1"/>
</dbReference>
<dbReference type="GO" id="GO:0003700">
    <property type="term" value="F:DNA-binding transcription factor activity"/>
    <property type="evidence" value="ECO:0007669"/>
    <property type="project" value="InterPro"/>
</dbReference>
<dbReference type="PANTHER" id="PTHR43537:SF44">
    <property type="entry name" value="GNTR FAMILY REGULATORY PROTEIN"/>
    <property type="match status" value="1"/>
</dbReference>
<proteinExistence type="predicted"/>
<keyword evidence="6" id="KW-1185">Reference proteome</keyword>
<dbReference type="SUPFAM" id="SSF46785">
    <property type="entry name" value="Winged helix' DNA-binding domain"/>
    <property type="match status" value="1"/>
</dbReference>
<dbReference type="GO" id="GO:0003677">
    <property type="term" value="F:DNA binding"/>
    <property type="evidence" value="ECO:0007669"/>
    <property type="project" value="UniProtKB-KW"/>
</dbReference>
<dbReference type="EMBL" id="BMHI01000002">
    <property type="protein sequence ID" value="GGB25578.1"/>
    <property type="molecule type" value="Genomic_DNA"/>
</dbReference>
<evidence type="ECO:0000313" key="5">
    <source>
        <dbReference type="EMBL" id="GGB25578.1"/>
    </source>
</evidence>
<dbReference type="InterPro" id="IPR036388">
    <property type="entry name" value="WH-like_DNA-bd_sf"/>
</dbReference>
<accession>A0A916T034</accession>
<dbReference type="SMART" id="SM00895">
    <property type="entry name" value="FCD"/>
    <property type="match status" value="1"/>
</dbReference>
<organism evidence="5 6">
    <name type="scientific">Flexivirga endophytica</name>
    <dbReference type="NCBI Taxonomy" id="1849103"/>
    <lineage>
        <taxon>Bacteria</taxon>
        <taxon>Bacillati</taxon>
        <taxon>Actinomycetota</taxon>
        <taxon>Actinomycetes</taxon>
        <taxon>Micrococcales</taxon>
        <taxon>Dermacoccaceae</taxon>
        <taxon>Flexivirga</taxon>
    </lineage>
</organism>
<dbReference type="Proteomes" id="UP000636793">
    <property type="component" value="Unassembled WGS sequence"/>
</dbReference>
<evidence type="ECO:0000256" key="3">
    <source>
        <dbReference type="ARBA" id="ARBA00023163"/>
    </source>
</evidence>